<dbReference type="RefSeq" id="WP_169344233.1">
    <property type="nucleotide sequence ID" value="NZ_JABBJJ010000028.1"/>
</dbReference>
<accession>A0A848LF69</accession>
<dbReference type="AlphaFoldDB" id="A0A848LF69"/>
<feature type="transmembrane region" description="Helical" evidence="1">
    <location>
        <begin position="307"/>
        <end position="332"/>
    </location>
</feature>
<evidence type="ECO:0000313" key="3">
    <source>
        <dbReference type="Proteomes" id="UP000518300"/>
    </source>
</evidence>
<reference evidence="2 3" key="1">
    <citation type="submission" date="2020-04" db="EMBL/GenBank/DDBJ databases">
        <title>Draft genome of Pyxidicoccus fallax type strain.</title>
        <authorList>
            <person name="Whitworth D.E."/>
        </authorList>
    </citation>
    <scope>NUCLEOTIDE SEQUENCE [LARGE SCALE GENOMIC DNA]</scope>
    <source>
        <strain evidence="2 3">DSM 14698</strain>
    </source>
</reference>
<evidence type="ECO:0000313" key="2">
    <source>
        <dbReference type="EMBL" id="NMO14941.1"/>
    </source>
</evidence>
<sequence>MEDAARSAEPIPTGILWAKIQDLRCTLSFLESRSAASEDVLSAIRQYREFLVEASNCIQKRRRRLFPALDNPRFWGLVHRVHEGLLLIMPIDMLASEALSVESHFRRNIREPIAAATWLGHDGKSGPLCQAIRVICKAAEEGSKSFGEARLDHARQVLRSALSVVNKHSDRYFRQLTLTMWIRSMSGVLLVLLFILAAMFELPREFYRFIDGDTGGSPEGITMLRDLSFILLGAGGAIAANMLSEEPVATTKGPIWRQFVYYLFIKPSMGAIAAFVFYLLAVSQLFFSIESRPAALQQEQLRSDPPVQIVLGSDKALVCTYALLFIAVGFSAERRLGPVMDKVLNRLVVMAEKHEGPDVMATSVPPPTSSPSGRS</sequence>
<comment type="caution">
    <text evidence="2">The sequence shown here is derived from an EMBL/GenBank/DDBJ whole genome shotgun (WGS) entry which is preliminary data.</text>
</comment>
<keyword evidence="1" id="KW-0812">Transmembrane</keyword>
<gene>
    <name evidence="2" type="ORF">HG543_08745</name>
</gene>
<evidence type="ECO:0000256" key="1">
    <source>
        <dbReference type="SAM" id="Phobius"/>
    </source>
</evidence>
<keyword evidence="1" id="KW-0472">Membrane</keyword>
<dbReference type="EMBL" id="JABBJJ010000028">
    <property type="protein sequence ID" value="NMO14941.1"/>
    <property type="molecule type" value="Genomic_DNA"/>
</dbReference>
<feature type="transmembrane region" description="Helical" evidence="1">
    <location>
        <begin position="261"/>
        <end position="287"/>
    </location>
</feature>
<feature type="transmembrane region" description="Helical" evidence="1">
    <location>
        <begin position="220"/>
        <end position="240"/>
    </location>
</feature>
<organism evidence="2 3">
    <name type="scientific">Pyxidicoccus fallax</name>
    <dbReference type="NCBI Taxonomy" id="394095"/>
    <lineage>
        <taxon>Bacteria</taxon>
        <taxon>Pseudomonadati</taxon>
        <taxon>Myxococcota</taxon>
        <taxon>Myxococcia</taxon>
        <taxon>Myxococcales</taxon>
        <taxon>Cystobacterineae</taxon>
        <taxon>Myxococcaceae</taxon>
        <taxon>Pyxidicoccus</taxon>
    </lineage>
</organism>
<keyword evidence="1" id="KW-1133">Transmembrane helix</keyword>
<dbReference type="Proteomes" id="UP000518300">
    <property type="component" value="Unassembled WGS sequence"/>
</dbReference>
<proteinExistence type="predicted"/>
<name>A0A848LF69_9BACT</name>
<keyword evidence="3" id="KW-1185">Reference proteome</keyword>
<protein>
    <submittedName>
        <fullName evidence="2">Uncharacterized protein</fullName>
    </submittedName>
</protein>
<feature type="transmembrane region" description="Helical" evidence="1">
    <location>
        <begin position="180"/>
        <end position="200"/>
    </location>
</feature>